<dbReference type="InterPro" id="IPR025110">
    <property type="entry name" value="AMP-bd_C"/>
</dbReference>
<dbReference type="EMBL" id="CAJZAH010000002">
    <property type="protein sequence ID" value="CAG9171125.1"/>
    <property type="molecule type" value="Genomic_DNA"/>
</dbReference>
<keyword evidence="2 7" id="KW-0436">Ligase</keyword>
<feature type="domain" description="AMP-dependent synthetase/ligase" evidence="5">
    <location>
        <begin position="24"/>
        <end position="429"/>
    </location>
</feature>
<dbReference type="RefSeq" id="WP_224040912.1">
    <property type="nucleotide sequence ID" value="NZ_CAJZAH010000002.1"/>
</dbReference>
<dbReference type="Pfam" id="PF00501">
    <property type="entry name" value="AMP-binding"/>
    <property type="match status" value="1"/>
</dbReference>
<name>A0ABM8WUG8_9BURK</name>
<evidence type="ECO:0000313" key="8">
    <source>
        <dbReference type="Proteomes" id="UP000721236"/>
    </source>
</evidence>
<evidence type="ECO:0000256" key="1">
    <source>
        <dbReference type="ARBA" id="ARBA00006432"/>
    </source>
</evidence>
<organism evidence="7 8">
    <name type="scientific">Cupriavidus respiraculi</name>
    <dbReference type="NCBI Taxonomy" id="195930"/>
    <lineage>
        <taxon>Bacteria</taxon>
        <taxon>Pseudomonadati</taxon>
        <taxon>Pseudomonadota</taxon>
        <taxon>Betaproteobacteria</taxon>
        <taxon>Burkholderiales</taxon>
        <taxon>Burkholderiaceae</taxon>
        <taxon>Cupriavidus</taxon>
    </lineage>
</organism>
<accession>A0ABM8WUG8</accession>
<dbReference type="Gene3D" id="3.40.50.12780">
    <property type="entry name" value="N-terminal domain of ligase-like"/>
    <property type="match status" value="1"/>
</dbReference>
<dbReference type="Pfam" id="PF13193">
    <property type="entry name" value="AMP-binding_C"/>
    <property type="match status" value="1"/>
</dbReference>
<proteinExistence type="inferred from homology"/>
<evidence type="ECO:0000256" key="3">
    <source>
        <dbReference type="ARBA" id="ARBA00022832"/>
    </source>
</evidence>
<evidence type="ECO:0000313" key="7">
    <source>
        <dbReference type="EMBL" id="CAG9171125.1"/>
    </source>
</evidence>
<dbReference type="PANTHER" id="PTHR43859:SF4">
    <property type="entry name" value="BUTANOATE--COA LIGASE AAE1-RELATED"/>
    <property type="match status" value="1"/>
</dbReference>
<gene>
    <name evidence="7" type="ORF">LMG21510_01556</name>
</gene>
<dbReference type="PANTHER" id="PTHR43859">
    <property type="entry name" value="ACYL-ACTIVATING ENZYME"/>
    <property type="match status" value="1"/>
</dbReference>
<dbReference type="InterPro" id="IPR045851">
    <property type="entry name" value="AMP-bd_C_sf"/>
</dbReference>
<comment type="caution">
    <text evidence="7">The sequence shown here is derived from an EMBL/GenBank/DDBJ whole genome shotgun (WGS) entry which is preliminary data.</text>
</comment>
<dbReference type="PROSITE" id="PS00455">
    <property type="entry name" value="AMP_BINDING"/>
    <property type="match status" value="1"/>
</dbReference>
<protein>
    <submittedName>
        <fullName evidence="7">Long-chain-fatty-acid--CoA ligase</fullName>
        <ecNumber evidence="7">6.2.1.3</ecNumber>
    </submittedName>
</protein>
<evidence type="ECO:0000259" key="5">
    <source>
        <dbReference type="Pfam" id="PF00501"/>
    </source>
</evidence>
<feature type="domain" description="AMP-binding enzyme C-terminal" evidence="6">
    <location>
        <begin position="480"/>
        <end position="560"/>
    </location>
</feature>
<keyword evidence="4" id="KW-0443">Lipid metabolism</keyword>
<dbReference type="NCBIfam" id="NF004837">
    <property type="entry name" value="PRK06187.1"/>
    <property type="match status" value="1"/>
</dbReference>
<keyword evidence="3" id="KW-0276">Fatty acid metabolism</keyword>
<dbReference type="Gene3D" id="3.30.300.30">
    <property type="match status" value="1"/>
</dbReference>
<dbReference type="InterPro" id="IPR000873">
    <property type="entry name" value="AMP-dep_synth/lig_dom"/>
</dbReference>
<evidence type="ECO:0000256" key="2">
    <source>
        <dbReference type="ARBA" id="ARBA00022598"/>
    </source>
</evidence>
<dbReference type="InterPro" id="IPR020845">
    <property type="entry name" value="AMP-binding_CS"/>
</dbReference>
<dbReference type="InterPro" id="IPR042099">
    <property type="entry name" value="ANL_N_sf"/>
</dbReference>
<comment type="similarity">
    <text evidence="1">Belongs to the ATP-dependent AMP-binding enzyme family.</text>
</comment>
<reference evidence="7 8" key="1">
    <citation type="submission" date="2021-08" db="EMBL/GenBank/DDBJ databases">
        <authorList>
            <person name="Peeters C."/>
        </authorList>
    </citation>
    <scope>NUCLEOTIDE SEQUENCE [LARGE SCALE GENOMIC DNA]</scope>
    <source>
        <strain evidence="7 8">LMG 21510</strain>
    </source>
</reference>
<dbReference type="GO" id="GO:0004467">
    <property type="term" value="F:long-chain fatty acid-CoA ligase activity"/>
    <property type="evidence" value="ECO:0007669"/>
    <property type="project" value="UniProtKB-EC"/>
</dbReference>
<keyword evidence="8" id="KW-1185">Reference proteome</keyword>
<evidence type="ECO:0000256" key="4">
    <source>
        <dbReference type="ARBA" id="ARBA00023098"/>
    </source>
</evidence>
<evidence type="ECO:0000259" key="6">
    <source>
        <dbReference type="Pfam" id="PF13193"/>
    </source>
</evidence>
<dbReference type="SUPFAM" id="SSF56801">
    <property type="entry name" value="Acetyl-CoA synthetase-like"/>
    <property type="match status" value="1"/>
</dbReference>
<sequence length="587" mass="65101">MEARTYPEFSTHYPLLLTSIMKRPVRMYPDQIGVVYRNHVSGDYFRFTWMQWYRRVCQLAGALTGKLGVAPGAPGEPGDRIATMALNTHRHLELYYGVPGIGATLHPVNVRLSPEHIVYTIRHARDRVLFFDDTLLPLVEGIYDHIKDVVEVFVHMSDKPGLPHTKIANLVDYESLIAGQPDHYDWPALHEDVNATLCYTTGTTGQPKGATFTHRQLYLMTVHMMAQLAIANTPTVDIADGLGTRLGENAVPLLNTPMFHIHAWGAPFVAVYSANKIVLHGTFTVQGFCELVERERVTSVGIVATIAAMLLDYPDLSKYDLSSLVRVNVGGGALPLGLKKKLEALIPSFRMSSGYGMTETAPTIVSSFIKKDLVDLDREQTDAILVKSGLPILGVEVEVVDESGKPVPHDDHSVGEIVVRAPWTTERYFRDPDKSAELWRDGWLHTGDIAKVDAHGYITIADRIKDVIRSGAEMVPTVLLENLIALADFVHEAVVVGVPDPVWGEKPMALVTMRPGADADERAVIEFLKANGVDKGRITRWMLPKLVAITSEIPKTSVGKYNKKQIRDNLDRFLAIARDVSQWHGNA</sequence>
<dbReference type="EC" id="6.2.1.3" evidence="7"/>
<dbReference type="Proteomes" id="UP000721236">
    <property type="component" value="Unassembled WGS sequence"/>
</dbReference>